<dbReference type="Proteomes" id="UP000551501">
    <property type="component" value="Unassembled WGS sequence"/>
</dbReference>
<evidence type="ECO:0000256" key="2">
    <source>
        <dbReference type="SAM" id="MobiDB-lite"/>
    </source>
</evidence>
<feature type="compositionally biased region" description="Pro residues" evidence="2">
    <location>
        <begin position="94"/>
        <end position="123"/>
    </location>
</feature>
<comment type="caution">
    <text evidence="5">The sequence shown here is derived from an EMBL/GenBank/DDBJ whole genome shotgun (WGS) entry which is preliminary data.</text>
</comment>
<sequence>MNDQPEPPMMRRPPRRPGGEPPREHRGEAPRDPRRQPPRQSGGPTSRDPGDQSYRPPLAWSQTPGQSSPQGGRPGYAPRQEPQPVPPQDRRRPSGPPPAPPNRPRGRPAPGPVPPKRPTPPPASKAGRRRRPRRIGRILLVILLLLVLTPVGLLFYFDSKLHRVDALADYAGRIGDTPGTTWLVVGTDSREGLSQQDKDKLATGDSDGARTDTIMLAHLPTSGKPMLISVPRDLYLPIPGQGSHKVNSAFNTGGPQLLVQTIEQFSGVHIDHYIEIGFGGFDKVVDAVGGVDMCLNRALHDPKAGLNLKKGCQTLNGAQALGLVRTRAFPNADLERVVNQRKFMSALMAKATSPGVLLNPFKLVPFANGAVDAVTVADGDHLWNLAWLAYKLRDPITTTVPADGDEITDDGDSLIPGDTTKKFFEYVSKGVQVPDELLSGSDGSPLGG</sequence>
<dbReference type="InterPro" id="IPR050922">
    <property type="entry name" value="LytR/CpsA/Psr_CW_biosynth"/>
</dbReference>
<dbReference type="InterPro" id="IPR004474">
    <property type="entry name" value="LytR_CpsA_psr"/>
</dbReference>
<dbReference type="Gene3D" id="3.40.630.190">
    <property type="entry name" value="LCP protein"/>
    <property type="match status" value="1"/>
</dbReference>
<accession>A0A840ES56</accession>
<feature type="region of interest" description="Disordered" evidence="2">
    <location>
        <begin position="1"/>
        <end position="130"/>
    </location>
</feature>
<feature type="compositionally biased region" description="Basic and acidic residues" evidence="2">
    <location>
        <begin position="17"/>
        <end position="35"/>
    </location>
</feature>
<feature type="compositionally biased region" description="Pro residues" evidence="2">
    <location>
        <begin position="1"/>
        <end position="11"/>
    </location>
</feature>
<dbReference type="PANTHER" id="PTHR33392:SF6">
    <property type="entry name" value="POLYISOPRENYL-TEICHOIC ACID--PEPTIDOGLYCAN TEICHOIC ACID TRANSFERASE TAGU"/>
    <property type="match status" value="1"/>
</dbReference>
<feature type="compositionally biased region" description="Low complexity" evidence="2">
    <location>
        <begin position="61"/>
        <end position="71"/>
    </location>
</feature>
<dbReference type="PANTHER" id="PTHR33392">
    <property type="entry name" value="POLYISOPRENYL-TEICHOIC ACID--PEPTIDOGLYCAN TEICHOIC ACID TRANSFERASE TAGU"/>
    <property type="match status" value="1"/>
</dbReference>
<evidence type="ECO:0000256" key="3">
    <source>
        <dbReference type="SAM" id="Phobius"/>
    </source>
</evidence>
<dbReference type="Pfam" id="PF03816">
    <property type="entry name" value="LytR_cpsA_psr"/>
    <property type="match status" value="1"/>
</dbReference>
<reference evidence="5 6" key="1">
    <citation type="submission" date="2020-08" db="EMBL/GenBank/DDBJ databases">
        <title>Sequencing the genomes of 1000 actinobacteria strains.</title>
        <authorList>
            <person name="Klenk H.-P."/>
        </authorList>
    </citation>
    <scope>NUCLEOTIDE SEQUENCE [LARGE SCALE GENOMIC DNA]</scope>
    <source>
        <strain evidence="5 6">DSM 45298</strain>
    </source>
</reference>
<name>A0A840ES56_9ACTN</name>
<keyword evidence="3" id="KW-0472">Membrane</keyword>
<dbReference type="NCBIfam" id="TIGR00350">
    <property type="entry name" value="lytR_cpsA_psr"/>
    <property type="match status" value="1"/>
</dbReference>
<evidence type="ECO:0000256" key="1">
    <source>
        <dbReference type="ARBA" id="ARBA00006068"/>
    </source>
</evidence>
<dbReference type="RefSeq" id="WP_246371650.1">
    <property type="nucleotide sequence ID" value="NZ_BAABHL010000128.1"/>
</dbReference>
<keyword evidence="3" id="KW-0812">Transmembrane</keyword>
<dbReference type="EMBL" id="JACIFP010000001">
    <property type="protein sequence ID" value="MBB4134391.1"/>
    <property type="molecule type" value="Genomic_DNA"/>
</dbReference>
<feature type="domain" description="Cell envelope-related transcriptional attenuator" evidence="4">
    <location>
        <begin position="210"/>
        <end position="352"/>
    </location>
</feature>
<organism evidence="5 6">
    <name type="scientific">Gordonia humi</name>
    <dbReference type="NCBI Taxonomy" id="686429"/>
    <lineage>
        <taxon>Bacteria</taxon>
        <taxon>Bacillati</taxon>
        <taxon>Actinomycetota</taxon>
        <taxon>Actinomycetes</taxon>
        <taxon>Mycobacteriales</taxon>
        <taxon>Gordoniaceae</taxon>
        <taxon>Gordonia</taxon>
    </lineage>
</organism>
<protein>
    <submittedName>
        <fullName evidence="5">LCP family protein required for cell wall assembly</fullName>
    </submittedName>
</protein>
<evidence type="ECO:0000313" key="5">
    <source>
        <dbReference type="EMBL" id="MBB4134391.1"/>
    </source>
</evidence>
<evidence type="ECO:0000259" key="4">
    <source>
        <dbReference type="Pfam" id="PF03816"/>
    </source>
</evidence>
<dbReference type="AlphaFoldDB" id="A0A840ES56"/>
<keyword evidence="3" id="KW-1133">Transmembrane helix</keyword>
<feature type="transmembrane region" description="Helical" evidence="3">
    <location>
        <begin position="138"/>
        <end position="157"/>
    </location>
</feature>
<proteinExistence type="inferred from homology"/>
<keyword evidence="6" id="KW-1185">Reference proteome</keyword>
<comment type="similarity">
    <text evidence="1">Belongs to the LytR/CpsA/Psr (LCP) family.</text>
</comment>
<gene>
    <name evidence="5" type="ORF">BKA16_000943</name>
</gene>
<evidence type="ECO:0000313" key="6">
    <source>
        <dbReference type="Proteomes" id="UP000551501"/>
    </source>
</evidence>